<accession>A0A4S2MWR3</accession>
<feature type="compositionally biased region" description="Basic residues" evidence="1">
    <location>
        <begin position="79"/>
        <end position="89"/>
    </location>
</feature>
<dbReference type="PANTHER" id="PTHR28219:SF1">
    <property type="entry name" value="UPF0642 PROTEIN YBL028C"/>
    <property type="match status" value="1"/>
</dbReference>
<gene>
    <name evidence="3" type="ORF">EX30DRAFT_395887</name>
</gene>
<keyword evidence="4" id="KW-1185">Reference proteome</keyword>
<organism evidence="3 4">
    <name type="scientific">Ascodesmis nigricans</name>
    <dbReference type="NCBI Taxonomy" id="341454"/>
    <lineage>
        <taxon>Eukaryota</taxon>
        <taxon>Fungi</taxon>
        <taxon>Dikarya</taxon>
        <taxon>Ascomycota</taxon>
        <taxon>Pezizomycotina</taxon>
        <taxon>Pezizomycetes</taxon>
        <taxon>Pezizales</taxon>
        <taxon>Ascodesmidaceae</taxon>
        <taxon>Ascodesmis</taxon>
    </lineage>
</organism>
<dbReference type="EMBL" id="ML220121">
    <property type="protein sequence ID" value="TGZ81080.1"/>
    <property type="molecule type" value="Genomic_DNA"/>
</dbReference>
<dbReference type="InterPro" id="IPR019434">
    <property type="entry name" value="DUF2423"/>
</dbReference>
<dbReference type="GO" id="GO:0030687">
    <property type="term" value="C:preribosome, large subunit precursor"/>
    <property type="evidence" value="ECO:0007669"/>
    <property type="project" value="TreeGrafter"/>
</dbReference>
<reference evidence="3 4" key="1">
    <citation type="submission" date="2019-04" db="EMBL/GenBank/DDBJ databases">
        <title>Comparative genomics and transcriptomics to analyze fruiting body development in filamentous ascomycetes.</title>
        <authorList>
            <consortium name="DOE Joint Genome Institute"/>
            <person name="Lutkenhaus R."/>
            <person name="Traeger S."/>
            <person name="Breuer J."/>
            <person name="Kuo A."/>
            <person name="Lipzen A."/>
            <person name="Pangilinan J."/>
            <person name="Dilworth D."/>
            <person name="Sandor L."/>
            <person name="Poggeler S."/>
            <person name="Barry K."/>
            <person name="Grigoriev I.V."/>
            <person name="Nowrousian M."/>
        </authorList>
    </citation>
    <scope>NUCLEOTIDE SEQUENCE [LARGE SCALE GENOMIC DNA]</scope>
    <source>
        <strain evidence="3 4">CBS 389.68</strain>
    </source>
</reference>
<evidence type="ECO:0000259" key="2">
    <source>
        <dbReference type="Pfam" id="PF10338"/>
    </source>
</evidence>
<evidence type="ECO:0000313" key="4">
    <source>
        <dbReference type="Proteomes" id="UP000298138"/>
    </source>
</evidence>
<dbReference type="Pfam" id="PF10338">
    <property type="entry name" value="YBL028C_N"/>
    <property type="match status" value="1"/>
</dbReference>
<dbReference type="OrthoDB" id="4087970at2759"/>
<feature type="compositionally biased region" description="Basic and acidic residues" evidence="1">
    <location>
        <begin position="53"/>
        <end position="66"/>
    </location>
</feature>
<name>A0A4S2MWR3_9PEZI</name>
<dbReference type="InParanoid" id="A0A4S2MWR3"/>
<sequence>MAKSARASRIKRNNAALRDTVHKPVEEARLARLSEKLLEVAKSDEKAPIVVRKTEKEAEDGDKMEVEQTTSGASSAAAKRGKAFKVRRHRKASNAMVFAGVRKRKSVGKAMAKKRNATK</sequence>
<feature type="domain" description="DUF2423" evidence="2">
    <location>
        <begin position="1"/>
        <end position="42"/>
    </location>
</feature>
<feature type="region of interest" description="Disordered" evidence="1">
    <location>
        <begin position="53"/>
        <end position="89"/>
    </location>
</feature>
<dbReference type="PANTHER" id="PTHR28219">
    <property type="entry name" value="UPF0642 PROTEIN YBL028C"/>
    <property type="match status" value="1"/>
</dbReference>
<evidence type="ECO:0000256" key="1">
    <source>
        <dbReference type="SAM" id="MobiDB-lite"/>
    </source>
</evidence>
<proteinExistence type="predicted"/>
<protein>
    <recommendedName>
        <fullName evidence="2">DUF2423 domain-containing protein</fullName>
    </recommendedName>
</protein>
<dbReference type="Proteomes" id="UP000298138">
    <property type="component" value="Unassembled WGS sequence"/>
</dbReference>
<evidence type="ECO:0000313" key="3">
    <source>
        <dbReference type="EMBL" id="TGZ81080.1"/>
    </source>
</evidence>
<dbReference type="AlphaFoldDB" id="A0A4S2MWR3"/>